<keyword evidence="4" id="KW-1185">Reference proteome</keyword>
<dbReference type="SUPFAM" id="SSF51735">
    <property type="entry name" value="NAD(P)-binding Rossmann-fold domains"/>
    <property type="match status" value="1"/>
</dbReference>
<dbReference type="InterPro" id="IPR000683">
    <property type="entry name" value="Gfo/Idh/MocA-like_OxRdtase_N"/>
</dbReference>
<protein>
    <submittedName>
        <fullName evidence="3">Gfo/Idh/MocA family protein</fullName>
    </submittedName>
</protein>
<accession>A0ABW6K2I9</accession>
<sequence length="335" mass="37724">MIRFGVIGTNWITDRFLQSVKDMPDFSLTAVYSRTSDRAREFAEKYQVHNTFTTIEEMAKSNQLDAVYIASPNSFHASQAITFLNHGKHVLCEKPLASNAAEVEKMIMAANGNHVILMEAMRTIYLPNFSCIKGNLHKIGKVRRYVASYCQYSSRYDMYKSGTVLNAFNPFFSNGSLMDLGVYCIYPMVVLFGEPNEVKATGVMLESGVDGEGSLLIKYAEMEAVIMHSKITDSKLPSEIQGEEGTMIIDHIATPKHVEIRYRDGRKEVISTKQEKDGMYYEARAFVDLIQKGKRESSINSHEHSSVTARILDAARREIGLIFPADREINTPSDN</sequence>
<dbReference type="Gene3D" id="3.40.50.720">
    <property type="entry name" value="NAD(P)-binding Rossmann-like Domain"/>
    <property type="match status" value="1"/>
</dbReference>
<dbReference type="Gene3D" id="3.30.360.10">
    <property type="entry name" value="Dihydrodipicolinate Reductase, domain 2"/>
    <property type="match status" value="1"/>
</dbReference>
<dbReference type="Proteomes" id="UP001601058">
    <property type="component" value="Unassembled WGS sequence"/>
</dbReference>
<dbReference type="SUPFAM" id="SSF55347">
    <property type="entry name" value="Glyceraldehyde-3-phosphate dehydrogenase-like, C-terminal domain"/>
    <property type="match status" value="1"/>
</dbReference>
<gene>
    <name evidence="3" type="ORF">ACFYKT_12645</name>
</gene>
<feature type="domain" description="Gfo/Idh/MocA-like oxidoreductase N-terminal" evidence="1">
    <location>
        <begin position="2"/>
        <end position="119"/>
    </location>
</feature>
<reference evidence="3 4" key="1">
    <citation type="submission" date="2024-08" db="EMBL/GenBank/DDBJ databases">
        <title>Two novel Cytobacillus novel species.</title>
        <authorList>
            <person name="Liu G."/>
        </authorList>
    </citation>
    <scope>NUCLEOTIDE SEQUENCE [LARGE SCALE GENOMIC DNA]</scope>
    <source>
        <strain evidence="3 4">FJAT-53684</strain>
    </source>
</reference>
<feature type="domain" description="GFO/IDH/MocA-like oxidoreductase" evidence="2">
    <location>
        <begin position="138"/>
        <end position="247"/>
    </location>
</feature>
<dbReference type="RefSeq" id="WP_389219991.1">
    <property type="nucleotide sequence ID" value="NZ_JBIACJ010000006.1"/>
</dbReference>
<dbReference type="PANTHER" id="PTHR43054">
    <property type="match status" value="1"/>
</dbReference>
<dbReference type="EMBL" id="JBIACJ010000006">
    <property type="protein sequence ID" value="MFE8697185.1"/>
    <property type="molecule type" value="Genomic_DNA"/>
</dbReference>
<evidence type="ECO:0000313" key="4">
    <source>
        <dbReference type="Proteomes" id="UP001601058"/>
    </source>
</evidence>
<evidence type="ECO:0000259" key="1">
    <source>
        <dbReference type="Pfam" id="PF01408"/>
    </source>
</evidence>
<dbReference type="Pfam" id="PF22725">
    <property type="entry name" value="GFO_IDH_MocA_C3"/>
    <property type="match status" value="1"/>
</dbReference>
<dbReference type="PANTHER" id="PTHR43054:SF1">
    <property type="entry name" value="SCYLLO-INOSITOL 2-DEHYDROGENASE (NADP(+)) IOLU"/>
    <property type="match status" value="1"/>
</dbReference>
<dbReference type="Pfam" id="PF01408">
    <property type="entry name" value="GFO_IDH_MocA"/>
    <property type="match status" value="1"/>
</dbReference>
<dbReference type="InterPro" id="IPR036291">
    <property type="entry name" value="NAD(P)-bd_dom_sf"/>
</dbReference>
<evidence type="ECO:0000259" key="2">
    <source>
        <dbReference type="Pfam" id="PF22725"/>
    </source>
</evidence>
<dbReference type="InterPro" id="IPR055170">
    <property type="entry name" value="GFO_IDH_MocA-like_dom"/>
</dbReference>
<proteinExistence type="predicted"/>
<comment type="caution">
    <text evidence="3">The sequence shown here is derived from an EMBL/GenBank/DDBJ whole genome shotgun (WGS) entry which is preliminary data.</text>
</comment>
<organism evidence="3 4">
    <name type="scientific">Cytobacillus mangrovibacter</name>
    <dbReference type="NCBI Taxonomy" id="3299024"/>
    <lineage>
        <taxon>Bacteria</taxon>
        <taxon>Bacillati</taxon>
        <taxon>Bacillota</taxon>
        <taxon>Bacilli</taxon>
        <taxon>Bacillales</taxon>
        <taxon>Bacillaceae</taxon>
        <taxon>Cytobacillus</taxon>
    </lineage>
</organism>
<name>A0ABW6K2I9_9BACI</name>
<evidence type="ECO:0000313" key="3">
    <source>
        <dbReference type="EMBL" id="MFE8697185.1"/>
    </source>
</evidence>